<reference evidence="1" key="1">
    <citation type="submission" date="2021-06" db="EMBL/GenBank/DDBJ databases">
        <authorList>
            <person name="Kallberg Y."/>
            <person name="Tangrot J."/>
            <person name="Rosling A."/>
        </authorList>
    </citation>
    <scope>NUCLEOTIDE SEQUENCE</scope>
    <source>
        <strain evidence="1">MA461A</strain>
    </source>
</reference>
<gene>
    <name evidence="1" type="ORF">RPERSI_LOCUS18221</name>
</gene>
<proteinExistence type="predicted"/>
<comment type="caution">
    <text evidence="1">The sequence shown here is derived from an EMBL/GenBank/DDBJ whole genome shotgun (WGS) entry which is preliminary data.</text>
</comment>
<accession>A0ACA9RB99</accession>
<sequence>QTRQENEQAKRAQTLTNSEISMNVSKSLPKFGICCKQGKVNLPTLRAKIDYTVLSICSSYCFCIHDELRYFSGSLLSKHVNDAEKFSKFFGTSLFYPKYRQVQKFLSQAHEEGGVSETDLSVYLYFNTTTNR</sequence>
<feature type="non-terminal residue" evidence="1">
    <location>
        <position position="1"/>
    </location>
</feature>
<evidence type="ECO:0000313" key="1">
    <source>
        <dbReference type="EMBL" id="CAG8785454.1"/>
    </source>
</evidence>
<evidence type="ECO:0000313" key="2">
    <source>
        <dbReference type="Proteomes" id="UP000789920"/>
    </source>
</evidence>
<dbReference type="Proteomes" id="UP000789920">
    <property type="component" value="Unassembled WGS sequence"/>
</dbReference>
<keyword evidence="2" id="KW-1185">Reference proteome</keyword>
<protein>
    <submittedName>
        <fullName evidence="1">16464_t:CDS:1</fullName>
    </submittedName>
</protein>
<dbReference type="EMBL" id="CAJVQC010047947">
    <property type="protein sequence ID" value="CAG8785454.1"/>
    <property type="molecule type" value="Genomic_DNA"/>
</dbReference>
<name>A0ACA9RB99_9GLOM</name>
<organism evidence="1 2">
    <name type="scientific">Racocetra persica</name>
    <dbReference type="NCBI Taxonomy" id="160502"/>
    <lineage>
        <taxon>Eukaryota</taxon>
        <taxon>Fungi</taxon>
        <taxon>Fungi incertae sedis</taxon>
        <taxon>Mucoromycota</taxon>
        <taxon>Glomeromycotina</taxon>
        <taxon>Glomeromycetes</taxon>
        <taxon>Diversisporales</taxon>
        <taxon>Gigasporaceae</taxon>
        <taxon>Racocetra</taxon>
    </lineage>
</organism>